<name>K9HHF1_9PROT</name>
<keyword evidence="2" id="KW-1185">Reference proteome</keyword>
<comment type="caution">
    <text evidence="1">The sequence shown here is derived from an EMBL/GenBank/DDBJ whole genome shotgun (WGS) entry which is preliminary data.</text>
</comment>
<sequence>MVTFVTLDPADRLHPDLDARLLTVEGLCRHLNLSAWWAIKAVMARFHYRFAQGMADVGL</sequence>
<dbReference type="Proteomes" id="UP000009881">
    <property type="component" value="Unassembled WGS sequence"/>
</dbReference>
<proteinExistence type="predicted"/>
<evidence type="ECO:0000313" key="1">
    <source>
        <dbReference type="EMBL" id="EKV28046.1"/>
    </source>
</evidence>
<reference evidence="1 2" key="1">
    <citation type="journal article" date="2013" name="Genome Announc.">
        <title>Draft Genome Sequence of an Alphaproteobacterium, Caenispirillum salinarum AK4(T), Isolated from a Solar Saltern.</title>
        <authorList>
            <person name="Khatri I."/>
            <person name="Singh A."/>
            <person name="Korpole S."/>
            <person name="Pinnaka A.K."/>
            <person name="Subramanian S."/>
        </authorList>
    </citation>
    <scope>NUCLEOTIDE SEQUENCE [LARGE SCALE GENOMIC DNA]</scope>
    <source>
        <strain evidence="1 2">AK4</strain>
    </source>
</reference>
<evidence type="ECO:0000313" key="2">
    <source>
        <dbReference type="Proteomes" id="UP000009881"/>
    </source>
</evidence>
<dbReference type="EMBL" id="ANHY01000017">
    <property type="protein sequence ID" value="EKV28046.1"/>
    <property type="molecule type" value="Genomic_DNA"/>
</dbReference>
<organism evidence="1 2">
    <name type="scientific">Caenispirillum salinarum AK4</name>
    <dbReference type="NCBI Taxonomy" id="1238182"/>
    <lineage>
        <taxon>Bacteria</taxon>
        <taxon>Pseudomonadati</taxon>
        <taxon>Pseudomonadota</taxon>
        <taxon>Alphaproteobacteria</taxon>
        <taxon>Rhodospirillales</taxon>
        <taxon>Novispirillaceae</taxon>
        <taxon>Caenispirillum</taxon>
    </lineage>
</organism>
<protein>
    <submittedName>
        <fullName evidence="1">Uncharacterized protein</fullName>
    </submittedName>
</protein>
<dbReference type="AlphaFoldDB" id="K9HHF1"/>
<accession>K9HHF1</accession>
<gene>
    <name evidence="1" type="ORF">C882_1047</name>
</gene>